<dbReference type="EMBL" id="CM055106">
    <property type="protein sequence ID" value="KAJ7529173.1"/>
    <property type="molecule type" value="Genomic_DNA"/>
</dbReference>
<dbReference type="Proteomes" id="UP001162992">
    <property type="component" value="Chromosome 15"/>
</dbReference>
<evidence type="ECO:0000313" key="1">
    <source>
        <dbReference type="EMBL" id="KAJ7529173.1"/>
    </source>
</evidence>
<name>A0ACC2BHC9_DIPCM</name>
<proteinExistence type="predicted"/>
<keyword evidence="2" id="KW-1185">Reference proteome</keyword>
<reference evidence="2" key="1">
    <citation type="journal article" date="2024" name="Proc. Natl. Acad. Sci. U.S.A.">
        <title>Extraordinary preservation of gene collinearity over three hundred million years revealed in homosporous lycophytes.</title>
        <authorList>
            <person name="Li C."/>
            <person name="Wickell D."/>
            <person name="Kuo L.Y."/>
            <person name="Chen X."/>
            <person name="Nie B."/>
            <person name="Liao X."/>
            <person name="Peng D."/>
            <person name="Ji J."/>
            <person name="Jenkins J."/>
            <person name="Williams M."/>
            <person name="Shu S."/>
            <person name="Plott C."/>
            <person name="Barry K."/>
            <person name="Rajasekar S."/>
            <person name="Grimwood J."/>
            <person name="Han X."/>
            <person name="Sun S."/>
            <person name="Hou Z."/>
            <person name="He W."/>
            <person name="Dai G."/>
            <person name="Sun C."/>
            <person name="Schmutz J."/>
            <person name="Leebens-Mack J.H."/>
            <person name="Li F.W."/>
            <person name="Wang L."/>
        </authorList>
    </citation>
    <scope>NUCLEOTIDE SEQUENCE [LARGE SCALE GENOMIC DNA]</scope>
    <source>
        <strain evidence="2">cv. PW_Plant_1</strain>
    </source>
</reference>
<accession>A0ACC2BHC9</accession>
<protein>
    <submittedName>
        <fullName evidence="1">Uncharacterized protein</fullName>
    </submittedName>
</protein>
<sequence>MKLPRIFGSKKFNSSPLSVGSAAAKPGSFSSKPFPTKSGSPPQLTSGRKLDVDSASSSSDDIGSQSDKSSESSPKVLELQKVFRIFDTNGDGKISASELGSVLRSLGDNPTEEDLRLMVKEVDSDGDGFIDLEEFVKLNRDASKEDELQAAFCVFDIDKNGLITPDELYRVLMGMGEKELSMEACYRMIKGVDCDGDGFVSYNEFQKMMMTNP</sequence>
<gene>
    <name evidence="1" type="ORF">O6H91_15G036400</name>
</gene>
<organism evidence="1 2">
    <name type="scientific">Diphasiastrum complanatum</name>
    <name type="common">Issler's clubmoss</name>
    <name type="synonym">Lycopodium complanatum</name>
    <dbReference type="NCBI Taxonomy" id="34168"/>
    <lineage>
        <taxon>Eukaryota</taxon>
        <taxon>Viridiplantae</taxon>
        <taxon>Streptophyta</taxon>
        <taxon>Embryophyta</taxon>
        <taxon>Tracheophyta</taxon>
        <taxon>Lycopodiopsida</taxon>
        <taxon>Lycopodiales</taxon>
        <taxon>Lycopodiaceae</taxon>
        <taxon>Lycopodioideae</taxon>
        <taxon>Diphasiastrum</taxon>
    </lineage>
</organism>
<evidence type="ECO:0000313" key="2">
    <source>
        <dbReference type="Proteomes" id="UP001162992"/>
    </source>
</evidence>
<comment type="caution">
    <text evidence="1">The sequence shown here is derived from an EMBL/GenBank/DDBJ whole genome shotgun (WGS) entry which is preliminary data.</text>
</comment>